<dbReference type="EMBL" id="QMPZ01000081">
    <property type="protein sequence ID" value="RLE08751.1"/>
    <property type="molecule type" value="Genomic_DNA"/>
</dbReference>
<dbReference type="GO" id="GO:0003677">
    <property type="term" value="F:DNA binding"/>
    <property type="evidence" value="ECO:0007669"/>
    <property type="project" value="InterPro"/>
</dbReference>
<sequence>NSNQFDTQEVKEVSITIRDVAKLAGVSVSTASLALNDRDYAFIPLNWMLKKGAKKKNVYHHIVHSLKR</sequence>
<dbReference type="PROSITE" id="PS50932">
    <property type="entry name" value="HTH_LACI_2"/>
    <property type="match status" value="1"/>
</dbReference>
<organism evidence="2 3">
    <name type="scientific">Aerophobetes bacterium</name>
    <dbReference type="NCBI Taxonomy" id="2030807"/>
    <lineage>
        <taxon>Bacteria</taxon>
        <taxon>Candidatus Aerophobota</taxon>
    </lineage>
</organism>
<reference evidence="2 3" key="1">
    <citation type="submission" date="2018-06" db="EMBL/GenBank/DDBJ databases">
        <title>Extensive metabolic versatility and redundancy in microbially diverse, dynamic hydrothermal sediments.</title>
        <authorList>
            <person name="Dombrowski N."/>
            <person name="Teske A."/>
            <person name="Baker B.J."/>
        </authorList>
    </citation>
    <scope>NUCLEOTIDE SEQUENCE [LARGE SCALE GENOMIC DNA]</scope>
    <source>
        <strain evidence="2">B47_G16</strain>
    </source>
</reference>
<comment type="caution">
    <text evidence="2">The sequence shown here is derived from an EMBL/GenBank/DDBJ whole genome shotgun (WGS) entry which is preliminary data.</text>
</comment>
<gene>
    <name evidence="2" type="ORF">DRJ00_05770</name>
</gene>
<dbReference type="Gene3D" id="1.10.260.40">
    <property type="entry name" value="lambda repressor-like DNA-binding domains"/>
    <property type="match status" value="1"/>
</dbReference>
<dbReference type="InterPro" id="IPR000843">
    <property type="entry name" value="HTH_LacI"/>
</dbReference>
<evidence type="ECO:0000259" key="1">
    <source>
        <dbReference type="PROSITE" id="PS50932"/>
    </source>
</evidence>
<evidence type="ECO:0000313" key="3">
    <source>
        <dbReference type="Proteomes" id="UP000279422"/>
    </source>
</evidence>
<dbReference type="PRINTS" id="PR00036">
    <property type="entry name" value="HTHLACI"/>
</dbReference>
<dbReference type="GO" id="GO:0006355">
    <property type="term" value="P:regulation of DNA-templated transcription"/>
    <property type="evidence" value="ECO:0007669"/>
    <property type="project" value="InterPro"/>
</dbReference>
<protein>
    <recommendedName>
        <fullName evidence="1">HTH lacI-type domain-containing protein</fullName>
    </recommendedName>
</protein>
<name>A0A497E425_UNCAE</name>
<feature type="non-terminal residue" evidence="2">
    <location>
        <position position="1"/>
    </location>
</feature>
<evidence type="ECO:0000313" key="2">
    <source>
        <dbReference type="EMBL" id="RLE08751.1"/>
    </source>
</evidence>
<dbReference type="Proteomes" id="UP000279422">
    <property type="component" value="Unassembled WGS sequence"/>
</dbReference>
<dbReference type="InterPro" id="IPR010982">
    <property type="entry name" value="Lambda_DNA-bd_dom_sf"/>
</dbReference>
<dbReference type="PROSITE" id="PS00356">
    <property type="entry name" value="HTH_LACI_1"/>
    <property type="match status" value="1"/>
</dbReference>
<proteinExistence type="predicted"/>
<dbReference type="AlphaFoldDB" id="A0A497E425"/>
<dbReference type="Pfam" id="PF00356">
    <property type="entry name" value="LacI"/>
    <property type="match status" value="1"/>
</dbReference>
<feature type="domain" description="HTH lacI-type" evidence="1">
    <location>
        <begin position="15"/>
        <end position="40"/>
    </location>
</feature>
<dbReference type="SUPFAM" id="SSF47413">
    <property type="entry name" value="lambda repressor-like DNA-binding domains"/>
    <property type="match status" value="1"/>
</dbReference>
<accession>A0A497E425</accession>